<dbReference type="FunFam" id="3.40.630.30:FF:000005">
    <property type="entry name" value="Ribosomal protein alanine acetyltransferase"/>
    <property type="match status" value="1"/>
</dbReference>
<keyword evidence="5" id="KW-0689">Ribosomal protein</keyword>
<dbReference type="PROSITE" id="PS51186">
    <property type="entry name" value="GNAT"/>
    <property type="match status" value="1"/>
</dbReference>
<reference evidence="5" key="1">
    <citation type="journal article" date="2020" name="mSystems">
        <title>Genome- and Community-Level Interaction Insights into Carbon Utilization and Element Cycling Functions of Hydrothermarchaeota in Hydrothermal Sediment.</title>
        <authorList>
            <person name="Zhou Z."/>
            <person name="Liu Y."/>
            <person name="Xu W."/>
            <person name="Pan J."/>
            <person name="Luo Z.H."/>
            <person name="Li M."/>
        </authorList>
    </citation>
    <scope>NUCLEOTIDE SEQUENCE [LARGE SCALE GENOMIC DNA]</scope>
    <source>
        <strain evidence="5">SpSt-418</strain>
    </source>
</reference>
<evidence type="ECO:0000256" key="3">
    <source>
        <dbReference type="ARBA" id="ARBA00038502"/>
    </source>
</evidence>
<dbReference type="GO" id="GO:0008999">
    <property type="term" value="F:protein-N-terminal-alanine acetyltransferase activity"/>
    <property type="evidence" value="ECO:0007669"/>
    <property type="project" value="TreeGrafter"/>
</dbReference>
<gene>
    <name evidence="5" type="ORF">ENR64_16130</name>
</gene>
<accession>A0A7C3KGB6</accession>
<feature type="domain" description="N-acetyltransferase" evidence="4">
    <location>
        <begin position="15"/>
        <end position="179"/>
    </location>
</feature>
<evidence type="ECO:0000259" key="4">
    <source>
        <dbReference type="PROSITE" id="PS51186"/>
    </source>
</evidence>
<sequence>MRVASPILYTRRLIVRMADYRDAGAIAQFYRTNRAFLQPFEPDRPDEFFTEAYWQFQVQHNQLEFESGHSLKLFLFEQDKLDSVIGTLNFHQIFRGVFHSCVMSYSLAEAEQGKGLMYEATSSAIAHLFEEQNLHRIMANYMPHNRRSGNLLKRLGFTIEGYARDYLQINGKWEDHILTSLINSAWKPELSHY</sequence>
<evidence type="ECO:0000256" key="2">
    <source>
        <dbReference type="ARBA" id="ARBA00023315"/>
    </source>
</evidence>
<evidence type="ECO:0000313" key="5">
    <source>
        <dbReference type="EMBL" id="HFM99251.1"/>
    </source>
</evidence>
<dbReference type="EMBL" id="DSRU01000232">
    <property type="protein sequence ID" value="HFM99251.1"/>
    <property type="molecule type" value="Genomic_DNA"/>
</dbReference>
<proteinExistence type="inferred from homology"/>
<dbReference type="PANTHER" id="PTHR43792">
    <property type="entry name" value="GNAT FAMILY, PUTATIVE (AFU_ORTHOLOGUE AFUA_3G00765)-RELATED-RELATED"/>
    <property type="match status" value="1"/>
</dbReference>
<dbReference type="Pfam" id="PF13302">
    <property type="entry name" value="Acetyltransf_3"/>
    <property type="match status" value="1"/>
</dbReference>
<comment type="caution">
    <text evidence="5">The sequence shown here is derived from an EMBL/GenBank/DDBJ whole genome shotgun (WGS) entry which is preliminary data.</text>
</comment>
<evidence type="ECO:0000256" key="1">
    <source>
        <dbReference type="ARBA" id="ARBA00022679"/>
    </source>
</evidence>
<organism evidence="5">
    <name type="scientific">Oscillatoriales cyanobacterium SpSt-418</name>
    <dbReference type="NCBI Taxonomy" id="2282169"/>
    <lineage>
        <taxon>Bacteria</taxon>
        <taxon>Bacillati</taxon>
        <taxon>Cyanobacteriota</taxon>
        <taxon>Cyanophyceae</taxon>
        <taxon>Oscillatoriophycideae</taxon>
        <taxon>Oscillatoriales</taxon>
    </lineage>
</organism>
<dbReference type="PANTHER" id="PTHR43792:SF8">
    <property type="entry name" value="[RIBOSOMAL PROTEIN US5]-ALANINE N-ACETYLTRANSFERASE"/>
    <property type="match status" value="1"/>
</dbReference>
<dbReference type="GO" id="GO:0005840">
    <property type="term" value="C:ribosome"/>
    <property type="evidence" value="ECO:0007669"/>
    <property type="project" value="UniProtKB-KW"/>
</dbReference>
<dbReference type="GO" id="GO:0005737">
    <property type="term" value="C:cytoplasm"/>
    <property type="evidence" value="ECO:0007669"/>
    <property type="project" value="TreeGrafter"/>
</dbReference>
<dbReference type="SUPFAM" id="SSF55729">
    <property type="entry name" value="Acyl-CoA N-acyltransferases (Nat)"/>
    <property type="match status" value="1"/>
</dbReference>
<name>A0A7C3KGB6_9CYAN</name>
<keyword evidence="1 5" id="KW-0808">Transferase</keyword>
<dbReference type="NCBIfam" id="NF008072">
    <property type="entry name" value="PRK10809.1"/>
    <property type="match status" value="1"/>
</dbReference>
<dbReference type="AlphaFoldDB" id="A0A7C3KGB6"/>
<keyword evidence="5" id="KW-0687">Ribonucleoprotein</keyword>
<dbReference type="InterPro" id="IPR016181">
    <property type="entry name" value="Acyl_CoA_acyltransferase"/>
</dbReference>
<dbReference type="InterPro" id="IPR000182">
    <property type="entry name" value="GNAT_dom"/>
</dbReference>
<protein>
    <submittedName>
        <fullName evidence="5">30S ribosomal protein S5 alanine N-acetyltransferase</fullName>
    </submittedName>
</protein>
<dbReference type="InterPro" id="IPR051531">
    <property type="entry name" value="N-acetyltransferase"/>
</dbReference>
<dbReference type="Gene3D" id="3.40.630.30">
    <property type="match status" value="1"/>
</dbReference>
<keyword evidence="2" id="KW-0012">Acyltransferase</keyword>
<comment type="similarity">
    <text evidence="3">Belongs to the acetyltransferase family. RimJ subfamily.</text>
</comment>